<dbReference type="Pfam" id="PF00733">
    <property type="entry name" value="Asn_synthase"/>
    <property type="match status" value="1"/>
</dbReference>
<dbReference type="PANTHER" id="PTHR45937">
    <property type="entry name" value="ASPARAGINE SYNTHETASE DOMAIN-CONTAINING PROTEIN 1"/>
    <property type="match status" value="1"/>
</dbReference>
<dbReference type="InterPro" id="IPR051857">
    <property type="entry name" value="Asn_synthetase_domain"/>
</dbReference>
<dbReference type="InterPro" id="IPR029055">
    <property type="entry name" value="Ntn_hydrolases_N"/>
</dbReference>
<dbReference type="PANTHER" id="PTHR45937:SF1">
    <property type="entry name" value="ASPARAGINE SYNTHETASE DOMAIN-CONTAINING PROTEIN 1"/>
    <property type="match status" value="1"/>
</dbReference>
<organism evidence="5 6">
    <name type="scientific">Galdieria yellowstonensis</name>
    <dbReference type="NCBI Taxonomy" id="3028027"/>
    <lineage>
        <taxon>Eukaryota</taxon>
        <taxon>Rhodophyta</taxon>
        <taxon>Bangiophyceae</taxon>
        <taxon>Galdieriales</taxon>
        <taxon>Galdieriaceae</taxon>
        <taxon>Galdieria</taxon>
    </lineage>
</organism>
<sequence length="568" mass="64221">MCGIFAALYGIRDISGCSLSCQHNHLQPEWKTRTRTFLQNRGPDSFGTRHFSFPITLELEASVLSLRGGKVIEQPLEDSSGNFLLFNGEIYNACEDENDTLWLSKLLGQVVSRHRASGRDSLKPLYTEILELLDSLQGPWSFIYFISSLSLLIFGRDKLGRRSLLFGKTGNDGTIFISSVAPQDSACSDCLIELAPLGLYSIEWEQDSTVCKLDWHCRDGRTMDSLIDDDSLPRGAPKHCLFLNSYIPDKWWRKMSNDVVDTSSSCLVHQWLHVLYKAVGRRIEMLQLPNVPCPSLPFALLFSGGIDSLVLAYLMYKVCQSHEKYRHQTLDLINVCFGPPHKSPDRKTAIEGVEELNRICSDANHPTGAFRLVLVNVDKEEYQKYRQHVKYLLCPCNTPMDMSLGSTLWFGARAQGYVKQDNDMYPYTSSCKVLFSGLGADELLGGYKKRHRAAFQRGGYSSLADELNKDLSRIWWRNLGRDDRVVADHGKELRLAFLDEQVIDFITSLPLSAICDFTLPDGIGDKRILRQAASILGFSEPFVSRKKRAMQFGSMSKKYCEDKSFLCA</sequence>
<evidence type="ECO:0000259" key="4">
    <source>
        <dbReference type="PROSITE" id="PS51278"/>
    </source>
</evidence>
<dbReference type="GO" id="GO:0004066">
    <property type="term" value="F:asparagine synthase (glutamine-hydrolyzing) activity"/>
    <property type="evidence" value="ECO:0007669"/>
    <property type="project" value="InterPro"/>
</dbReference>
<keyword evidence="2" id="KW-0061">Asparagine biosynthesis</keyword>
<dbReference type="InterPro" id="IPR014729">
    <property type="entry name" value="Rossmann-like_a/b/a_fold"/>
</dbReference>
<evidence type="ECO:0000313" key="5">
    <source>
        <dbReference type="EMBL" id="KAK4524067.1"/>
    </source>
</evidence>
<dbReference type="Gene3D" id="3.40.50.620">
    <property type="entry name" value="HUPs"/>
    <property type="match status" value="1"/>
</dbReference>
<feature type="domain" description="Glutamine amidotransferase type-2" evidence="4">
    <location>
        <begin position="2"/>
        <end position="205"/>
    </location>
</feature>
<dbReference type="EMBL" id="JANCYU010000021">
    <property type="protein sequence ID" value="KAK4524067.1"/>
    <property type="molecule type" value="Genomic_DNA"/>
</dbReference>
<protein>
    <recommendedName>
        <fullName evidence="4">Glutamine amidotransferase type-2 domain-containing protein</fullName>
    </recommendedName>
</protein>
<dbReference type="PROSITE" id="PS51278">
    <property type="entry name" value="GATASE_TYPE_2"/>
    <property type="match status" value="1"/>
</dbReference>
<dbReference type="SUPFAM" id="SSF56235">
    <property type="entry name" value="N-terminal nucleophile aminohydrolases (Ntn hydrolases)"/>
    <property type="match status" value="1"/>
</dbReference>
<accession>A0AAV9I9J9</accession>
<evidence type="ECO:0000313" key="6">
    <source>
        <dbReference type="Proteomes" id="UP001300502"/>
    </source>
</evidence>
<dbReference type="Pfam" id="PF13537">
    <property type="entry name" value="GATase_7"/>
    <property type="match status" value="1"/>
</dbReference>
<dbReference type="InterPro" id="IPR001962">
    <property type="entry name" value="Asn_synthase"/>
</dbReference>
<gene>
    <name evidence="5" type="ORF">GAYE_SCF01G1966</name>
</gene>
<reference evidence="5 6" key="1">
    <citation type="submission" date="2022-07" db="EMBL/GenBank/DDBJ databases">
        <title>Genome-wide signatures of adaptation to extreme environments.</title>
        <authorList>
            <person name="Cho C.H."/>
            <person name="Yoon H.S."/>
        </authorList>
    </citation>
    <scope>NUCLEOTIDE SEQUENCE [LARGE SCALE GENOMIC DNA]</scope>
    <source>
        <strain evidence="5 6">108.79 E11</strain>
    </source>
</reference>
<keyword evidence="6" id="KW-1185">Reference proteome</keyword>
<proteinExistence type="predicted"/>
<evidence type="ECO:0000256" key="3">
    <source>
        <dbReference type="ARBA" id="ARBA00022962"/>
    </source>
</evidence>
<dbReference type="InterPro" id="IPR017932">
    <property type="entry name" value="GATase_2_dom"/>
</dbReference>
<evidence type="ECO:0000256" key="1">
    <source>
        <dbReference type="ARBA" id="ARBA00022605"/>
    </source>
</evidence>
<dbReference type="CDD" id="cd01991">
    <property type="entry name" value="Asn_synthase_B_C"/>
    <property type="match status" value="1"/>
</dbReference>
<keyword evidence="1" id="KW-0028">Amino-acid biosynthesis</keyword>
<dbReference type="GO" id="GO:0006529">
    <property type="term" value="P:asparagine biosynthetic process"/>
    <property type="evidence" value="ECO:0007669"/>
    <property type="project" value="UniProtKB-KW"/>
</dbReference>
<comment type="caution">
    <text evidence="5">The sequence shown here is derived from an EMBL/GenBank/DDBJ whole genome shotgun (WGS) entry which is preliminary data.</text>
</comment>
<evidence type="ECO:0000256" key="2">
    <source>
        <dbReference type="ARBA" id="ARBA00022888"/>
    </source>
</evidence>
<name>A0AAV9I9J9_9RHOD</name>
<keyword evidence="3" id="KW-0315">Glutamine amidotransferase</keyword>
<dbReference type="Proteomes" id="UP001300502">
    <property type="component" value="Unassembled WGS sequence"/>
</dbReference>
<dbReference type="Gene3D" id="3.60.20.10">
    <property type="entry name" value="Glutamine Phosphoribosylpyrophosphate, subunit 1, domain 1"/>
    <property type="match status" value="1"/>
</dbReference>
<dbReference type="AlphaFoldDB" id="A0AAV9I9J9"/>
<dbReference type="SUPFAM" id="SSF52402">
    <property type="entry name" value="Adenine nucleotide alpha hydrolases-like"/>
    <property type="match status" value="1"/>
</dbReference>